<name>A0A8J2ZR25_9BACL</name>
<dbReference type="PANTHER" id="PTHR30399:SF1">
    <property type="entry name" value="UTP PYROPHOSPHATASE"/>
    <property type="match status" value="1"/>
</dbReference>
<dbReference type="InterPro" id="IPR002725">
    <property type="entry name" value="YgjP-like_metallopeptidase"/>
</dbReference>
<dbReference type="AlphaFoldDB" id="A0A8J2ZR25"/>
<dbReference type="Pfam" id="PF01863">
    <property type="entry name" value="YgjP-like"/>
    <property type="match status" value="1"/>
</dbReference>
<dbReference type="EMBL" id="BMFV01000001">
    <property type="protein sequence ID" value="GGH73302.1"/>
    <property type="molecule type" value="Genomic_DNA"/>
</dbReference>
<organism evidence="2 3">
    <name type="scientific">Pullulanibacillus pueri</name>
    <dbReference type="NCBI Taxonomy" id="1437324"/>
    <lineage>
        <taxon>Bacteria</taxon>
        <taxon>Bacillati</taxon>
        <taxon>Bacillota</taxon>
        <taxon>Bacilli</taxon>
        <taxon>Bacillales</taxon>
        <taxon>Sporolactobacillaceae</taxon>
        <taxon>Pullulanibacillus</taxon>
    </lineage>
</organism>
<evidence type="ECO:0000313" key="3">
    <source>
        <dbReference type="Proteomes" id="UP000656813"/>
    </source>
</evidence>
<dbReference type="PANTHER" id="PTHR30399">
    <property type="entry name" value="UNCHARACTERIZED PROTEIN YGJP"/>
    <property type="match status" value="1"/>
</dbReference>
<sequence length="240" mass="28382">MAIFKYGLTEIEYELMLHDRDDIIISVDWINGLEVKAPGEVEKDRLEAVLHKKAKWIMNKYNEIYDIVKTPLPKEFVSGEKFSYLGRAYRLKVLKKEHTKVDLTFHQGKFIATVPTSLSERERQDKLKKAFKKWYNQHGLEKVKQRLALYTEKLGVQPLSITLRDQRLRWGTCTPEGNIYLNWRLVMAPIPVIDYVIVHELSHLKHMNHSKDYWAVVRTLLPNYEQHKEWLKNNGPLLTL</sequence>
<evidence type="ECO:0000313" key="2">
    <source>
        <dbReference type="EMBL" id="GGH73302.1"/>
    </source>
</evidence>
<comment type="caution">
    <text evidence="2">The sequence shown here is derived from an EMBL/GenBank/DDBJ whole genome shotgun (WGS) entry which is preliminary data.</text>
</comment>
<dbReference type="InterPro" id="IPR053136">
    <property type="entry name" value="UTP_pyrophosphatase-like"/>
</dbReference>
<dbReference type="RefSeq" id="WP_188494872.1">
    <property type="nucleotide sequence ID" value="NZ_BMFV01000001.1"/>
</dbReference>
<accession>A0A8J2ZR25</accession>
<reference evidence="2" key="2">
    <citation type="submission" date="2020-09" db="EMBL/GenBank/DDBJ databases">
        <authorList>
            <person name="Sun Q."/>
            <person name="Zhou Y."/>
        </authorList>
    </citation>
    <scope>NUCLEOTIDE SEQUENCE</scope>
    <source>
        <strain evidence="2">CGMCC 1.12777</strain>
    </source>
</reference>
<proteinExistence type="predicted"/>
<dbReference type="CDD" id="cd07344">
    <property type="entry name" value="M48_yhfN_like"/>
    <property type="match status" value="1"/>
</dbReference>
<reference evidence="2" key="1">
    <citation type="journal article" date="2014" name="Int. J. Syst. Evol. Microbiol.">
        <title>Complete genome sequence of Corynebacterium casei LMG S-19264T (=DSM 44701T), isolated from a smear-ripened cheese.</title>
        <authorList>
            <consortium name="US DOE Joint Genome Institute (JGI-PGF)"/>
            <person name="Walter F."/>
            <person name="Albersmeier A."/>
            <person name="Kalinowski J."/>
            <person name="Ruckert C."/>
        </authorList>
    </citation>
    <scope>NUCLEOTIDE SEQUENCE</scope>
    <source>
        <strain evidence="2">CGMCC 1.12777</strain>
    </source>
</reference>
<feature type="domain" description="YgjP-like metallopeptidase" evidence="1">
    <location>
        <begin position="23"/>
        <end position="234"/>
    </location>
</feature>
<dbReference type="Proteomes" id="UP000656813">
    <property type="component" value="Unassembled WGS sequence"/>
</dbReference>
<dbReference type="Gene3D" id="3.30.2010.10">
    <property type="entry name" value="Metalloproteases ('zincins'), catalytic domain"/>
    <property type="match status" value="1"/>
</dbReference>
<gene>
    <name evidence="2" type="ORF">GCM10007096_00410</name>
</gene>
<keyword evidence="3" id="KW-1185">Reference proteome</keyword>
<protein>
    <recommendedName>
        <fullName evidence="1">YgjP-like metallopeptidase domain-containing protein</fullName>
    </recommendedName>
</protein>
<evidence type="ECO:0000259" key="1">
    <source>
        <dbReference type="Pfam" id="PF01863"/>
    </source>
</evidence>